<dbReference type="InterPro" id="IPR029068">
    <property type="entry name" value="Glyas_Bleomycin-R_OHBP_Dase"/>
</dbReference>
<feature type="domain" description="Glyoxalase-like" evidence="1">
    <location>
        <begin position="3"/>
        <end position="166"/>
    </location>
</feature>
<dbReference type="InterPro" id="IPR025870">
    <property type="entry name" value="Glyoxalase-like_dom"/>
</dbReference>
<dbReference type="Gene3D" id="3.10.180.10">
    <property type="entry name" value="2,3-Dihydroxybiphenyl 1,2-Dioxygenase, domain 1"/>
    <property type="match status" value="1"/>
</dbReference>
<protein>
    <submittedName>
        <fullName evidence="2">Unannotated protein</fullName>
    </submittedName>
</protein>
<organism evidence="2">
    <name type="scientific">freshwater metagenome</name>
    <dbReference type="NCBI Taxonomy" id="449393"/>
    <lineage>
        <taxon>unclassified sequences</taxon>
        <taxon>metagenomes</taxon>
        <taxon>ecological metagenomes</taxon>
    </lineage>
</organism>
<dbReference type="Pfam" id="PF13468">
    <property type="entry name" value="Glyoxalase_3"/>
    <property type="match status" value="1"/>
</dbReference>
<evidence type="ECO:0000259" key="1">
    <source>
        <dbReference type="Pfam" id="PF13468"/>
    </source>
</evidence>
<dbReference type="EMBL" id="CAFBOZ010000355">
    <property type="protein sequence ID" value="CAB5025231.1"/>
    <property type="molecule type" value="Genomic_DNA"/>
</dbReference>
<gene>
    <name evidence="2" type="ORF">UFOPK3992_01950</name>
</gene>
<accession>A0A6J7R984</accession>
<name>A0A6J7R984_9ZZZZ</name>
<reference evidence="2" key="1">
    <citation type="submission" date="2020-05" db="EMBL/GenBank/DDBJ databases">
        <authorList>
            <person name="Chiriac C."/>
            <person name="Salcher M."/>
            <person name="Ghai R."/>
            <person name="Kavagutti S V."/>
        </authorList>
    </citation>
    <scope>NUCLEOTIDE SEQUENCE</scope>
</reference>
<sequence length="216" mass="23312">MRLDHVSYATSPGEFVDTVQRFGSSLGAPLLDGGRHPRFGTRNFVLPLNSRTYVEVVTTLDHPATDASPFGRAVKARADQGGGWLGWVIAVDDISDVEARLGRESVEGHRVRPDGFDLRWRQLGVNGLLADAQLPFFVQWISDPDEHPSAQARAELSIAAIEMVGNPQVVSDWIGQDAGQPLEGVDVTWVTDDSGEREAGIASVTFATAHGAVLID</sequence>
<evidence type="ECO:0000313" key="2">
    <source>
        <dbReference type="EMBL" id="CAB5025231.1"/>
    </source>
</evidence>
<dbReference type="AlphaFoldDB" id="A0A6J7R984"/>
<proteinExistence type="predicted"/>